<evidence type="ECO:0000256" key="4">
    <source>
        <dbReference type="ARBA" id="ARBA00022448"/>
    </source>
</evidence>
<keyword evidence="16" id="KW-0406">Ion transport</keyword>
<dbReference type="Pfam" id="PF07885">
    <property type="entry name" value="Ion_trans_2"/>
    <property type="match status" value="2"/>
</dbReference>
<protein>
    <submittedName>
        <fullName evidence="23">Calmodulin-2 B</fullName>
    </submittedName>
</protein>
<evidence type="ECO:0000256" key="20">
    <source>
        <dbReference type="ARBA" id="ARBA00037485"/>
    </source>
</evidence>
<dbReference type="InterPro" id="IPR011992">
    <property type="entry name" value="EF-hand-dom_pair"/>
</dbReference>
<evidence type="ECO:0000256" key="16">
    <source>
        <dbReference type="ARBA" id="ARBA00023065"/>
    </source>
</evidence>
<evidence type="ECO:0000313" key="23">
    <source>
        <dbReference type="EMBL" id="KAK1900440.1"/>
    </source>
</evidence>
<dbReference type="InterPro" id="IPR013099">
    <property type="entry name" value="K_chnl_dom"/>
</dbReference>
<dbReference type="InterPro" id="IPR050230">
    <property type="entry name" value="CALM/Myosin/TropC-like"/>
</dbReference>
<keyword evidence="5" id="KW-1003">Cell membrane</keyword>
<evidence type="ECO:0000256" key="14">
    <source>
        <dbReference type="ARBA" id="ARBA00022958"/>
    </source>
</evidence>
<keyword evidence="8 21" id="KW-0812">Transmembrane</keyword>
<keyword evidence="6" id="KW-0488">Methylation</keyword>
<keyword evidence="10" id="KW-0677">Repeat</keyword>
<dbReference type="AlphaFoldDB" id="A0AAD9FIX2"/>
<keyword evidence="14" id="KW-0630">Potassium</keyword>
<evidence type="ECO:0000256" key="5">
    <source>
        <dbReference type="ARBA" id="ARBA00022475"/>
    </source>
</evidence>
<evidence type="ECO:0000259" key="22">
    <source>
        <dbReference type="PROSITE" id="PS50222"/>
    </source>
</evidence>
<organism evidence="23 24">
    <name type="scientific">Dissostichus eleginoides</name>
    <name type="common">Patagonian toothfish</name>
    <name type="synonym">Dissostichus amissus</name>
    <dbReference type="NCBI Taxonomy" id="100907"/>
    <lineage>
        <taxon>Eukaryota</taxon>
        <taxon>Metazoa</taxon>
        <taxon>Chordata</taxon>
        <taxon>Craniata</taxon>
        <taxon>Vertebrata</taxon>
        <taxon>Euteleostomi</taxon>
        <taxon>Actinopterygii</taxon>
        <taxon>Neopterygii</taxon>
        <taxon>Teleostei</taxon>
        <taxon>Neoteleostei</taxon>
        <taxon>Acanthomorphata</taxon>
        <taxon>Eupercaria</taxon>
        <taxon>Perciformes</taxon>
        <taxon>Notothenioidei</taxon>
        <taxon>Nototheniidae</taxon>
        <taxon>Dissostichus</taxon>
    </lineage>
</organism>
<evidence type="ECO:0000256" key="12">
    <source>
        <dbReference type="ARBA" id="ARBA00022837"/>
    </source>
</evidence>
<proteinExistence type="inferred from homology"/>
<dbReference type="InterPro" id="IPR005410">
    <property type="entry name" value="2pore_dom_K_chnl_THIK"/>
</dbReference>
<keyword evidence="4" id="KW-0813">Transport</keyword>
<keyword evidence="17 21" id="KW-0472">Membrane</keyword>
<dbReference type="InterPro" id="IPR002048">
    <property type="entry name" value="EF_hand_dom"/>
</dbReference>
<evidence type="ECO:0000313" key="24">
    <source>
        <dbReference type="Proteomes" id="UP001228049"/>
    </source>
</evidence>
<dbReference type="CDD" id="cd00051">
    <property type="entry name" value="EFh"/>
    <property type="match status" value="2"/>
</dbReference>
<feature type="transmembrane region" description="Helical" evidence="21">
    <location>
        <begin position="128"/>
        <end position="161"/>
    </location>
</feature>
<dbReference type="InterPro" id="IPR003280">
    <property type="entry name" value="2pore_dom_K_chnl"/>
</dbReference>
<dbReference type="GO" id="GO:0005737">
    <property type="term" value="C:cytoplasm"/>
    <property type="evidence" value="ECO:0007669"/>
    <property type="project" value="UniProtKB-ARBA"/>
</dbReference>
<dbReference type="SMART" id="SM00054">
    <property type="entry name" value="EFh"/>
    <property type="match status" value="4"/>
</dbReference>
<keyword evidence="24" id="KW-1185">Reference proteome</keyword>
<keyword evidence="9" id="KW-0479">Metal-binding</keyword>
<dbReference type="PRINTS" id="PR01588">
    <property type="entry name" value="THIKCHANNEL"/>
</dbReference>
<keyword evidence="15 21" id="KW-1133">Transmembrane helix</keyword>
<evidence type="ECO:0000256" key="1">
    <source>
        <dbReference type="ARBA" id="ARBA00004651"/>
    </source>
</evidence>
<dbReference type="EMBL" id="JASDAP010000007">
    <property type="protein sequence ID" value="KAK1900440.1"/>
    <property type="molecule type" value="Genomic_DNA"/>
</dbReference>
<dbReference type="InterPro" id="IPR018247">
    <property type="entry name" value="EF_Hand_1_Ca_BS"/>
</dbReference>
<evidence type="ECO:0000256" key="21">
    <source>
        <dbReference type="SAM" id="Phobius"/>
    </source>
</evidence>
<keyword evidence="7" id="KW-0633">Potassium transport</keyword>
<keyword evidence="18" id="KW-0407">Ion channel</keyword>
<dbReference type="PROSITE" id="PS50222">
    <property type="entry name" value="EF_HAND_2"/>
    <property type="match status" value="4"/>
</dbReference>
<feature type="transmembrane region" description="Helical" evidence="21">
    <location>
        <begin position="182"/>
        <end position="203"/>
    </location>
</feature>
<evidence type="ECO:0000256" key="19">
    <source>
        <dbReference type="ARBA" id="ARBA00034430"/>
    </source>
</evidence>
<dbReference type="Gene3D" id="1.10.238.10">
    <property type="entry name" value="EF-hand"/>
    <property type="match status" value="3"/>
</dbReference>
<feature type="domain" description="EF-hand" evidence="22">
    <location>
        <begin position="372"/>
        <end position="404"/>
    </location>
</feature>
<gene>
    <name evidence="23" type="ORF">KUDE01_001227</name>
</gene>
<dbReference type="GO" id="GO:0016460">
    <property type="term" value="C:myosin II complex"/>
    <property type="evidence" value="ECO:0007669"/>
    <property type="project" value="TreeGrafter"/>
</dbReference>
<evidence type="ECO:0000256" key="7">
    <source>
        <dbReference type="ARBA" id="ARBA00022538"/>
    </source>
</evidence>
<feature type="transmembrane region" description="Helical" evidence="21">
    <location>
        <begin position="21"/>
        <end position="42"/>
    </location>
</feature>
<keyword evidence="11" id="KW-0631">Potassium channel</keyword>
<evidence type="ECO:0000256" key="6">
    <source>
        <dbReference type="ARBA" id="ARBA00022481"/>
    </source>
</evidence>
<dbReference type="PRINTS" id="PR01333">
    <property type="entry name" value="2POREKCHANEL"/>
</dbReference>
<feature type="transmembrane region" description="Helical" evidence="21">
    <location>
        <begin position="101"/>
        <end position="122"/>
    </location>
</feature>
<feature type="domain" description="EF-hand" evidence="22">
    <location>
        <begin position="336"/>
        <end position="371"/>
    </location>
</feature>
<feature type="transmembrane region" description="Helical" evidence="21">
    <location>
        <begin position="215"/>
        <end position="236"/>
    </location>
</feature>
<reference evidence="23" key="1">
    <citation type="submission" date="2023-04" db="EMBL/GenBank/DDBJ databases">
        <title>Chromosome-level genome of Chaenocephalus aceratus.</title>
        <authorList>
            <person name="Park H."/>
        </authorList>
    </citation>
    <scope>NUCLEOTIDE SEQUENCE</scope>
    <source>
        <strain evidence="23">DE</strain>
        <tissue evidence="23">Muscle</tissue>
    </source>
</reference>
<feature type="domain" description="EF-hand" evidence="22">
    <location>
        <begin position="263"/>
        <end position="298"/>
    </location>
</feature>
<evidence type="ECO:0000256" key="13">
    <source>
        <dbReference type="ARBA" id="ARBA00022882"/>
    </source>
</evidence>
<sequence>MKTYFSCCCPSLIPSRETARISLLCALIALYMLADAALFSSLERPAELKAHQLWERRLRDFSYEHNINLEDLKSLLCHYEEARTAGIRAEQGRALWDIHGAFYFVGTVVSTIGFGVTAPITVTGKALLILYGLLGCSATILFFNLFLERVITMLSLLIFRCHRRRIEHSGLQGRTSEVMEGWTYTQSLYFCFVAFSTVGFGDFVSGQREHHEDTWAYHVANCLLMLLGVCCTYSLFNTISVIIKQGLDWMLRTLAWADQLTEEQIAEFKEAFSLFDKDGDGTITTKELGTVMRSLGQNPTEAELQDMINEVDADGNGTIDFPEFLTMMARKMKDTDSEEEIREAFRVFDKDGNGYISAAELRHVMTNLGEKLTDEEVDEMIREADIDGDGQVNYEEFVQMMTAK</sequence>
<dbReference type="SUPFAM" id="SSF81324">
    <property type="entry name" value="Voltage-gated potassium channels"/>
    <property type="match status" value="2"/>
</dbReference>
<evidence type="ECO:0000256" key="10">
    <source>
        <dbReference type="ARBA" id="ARBA00022737"/>
    </source>
</evidence>
<evidence type="ECO:0000256" key="9">
    <source>
        <dbReference type="ARBA" id="ARBA00022723"/>
    </source>
</evidence>
<evidence type="ECO:0000256" key="3">
    <source>
        <dbReference type="ARBA" id="ARBA00009763"/>
    </source>
</evidence>
<evidence type="ECO:0000256" key="8">
    <source>
        <dbReference type="ARBA" id="ARBA00022692"/>
    </source>
</evidence>
<comment type="function">
    <text evidence="20">Calmodulin acts as part of a calcium signal transduction pathway by mediating the control of a large number of enzymes, ion channels, aquaporins and other proteins through calcium-binding. Calcium-binding is required for the activation of calmodulin. Among the enzymes to be stimulated by the calmodulin-calcium complex are a number of protein kinases, such as myosin light-chain kinases and calmodulin-dependent protein kinase type II (CaMK2), and phosphatases.</text>
</comment>
<evidence type="ECO:0000256" key="2">
    <source>
        <dbReference type="ARBA" id="ARBA00006666"/>
    </source>
</evidence>
<accession>A0AAD9FIX2</accession>
<dbReference type="GO" id="GO:0005267">
    <property type="term" value="F:potassium channel activity"/>
    <property type="evidence" value="ECO:0007669"/>
    <property type="project" value="UniProtKB-KW"/>
</dbReference>
<dbReference type="SUPFAM" id="SSF47473">
    <property type="entry name" value="EF-hand"/>
    <property type="match status" value="1"/>
</dbReference>
<keyword evidence="13" id="KW-0851">Voltage-gated channel</keyword>
<evidence type="ECO:0000256" key="11">
    <source>
        <dbReference type="ARBA" id="ARBA00022826"/>
    </source>
</evidence>
<comment type="catalytic activity">
    <reaction evidence="19">
        <text>K(+)(in) = K(+)(out)</text>
        <dbReference type="Rhea" id="RHEA:29463"/>
        <dbReference type="ChEBI" id="CHEBI:29103"/>
    </reaction>
</comment>
<comment type="caution">
    <text evidence="23">The sequence shown here is derived from an EMBL/GenBank/DDBJ whole genome shotgun (WGS) entry which is preliminary data.</text>
</comment>
<feature type="domain" description="EF-hand" evidence="22">
    <location>
        <begin position="299"/>
        <end position="334"/>
    </location>
</feature>
<dbReference type="Pfam" id="PF13499">
    <property type="entry name" value="EF-hand_7"/>
    <property type="match status" value="2"/>
</dbReference>
<evidence type="ECO:0000256" key="17">
    <source>
        <dbReference type="ARBA" id="ARBA00023136"/>
    </source>
</evidence>
<dbReference type="GO" id="GO:0005886">
    <property type="term" value="C:plasma membrane"/>
    <property type="evidence" value="ECO:0007669"/>
    <property type="project" value="UniProtKB-SubCell"/>
</dbReference>
<dbReference type="GO" id="GO:0005509">
    <property type="term" value="F:calcium ion binding"/>
    <property type="evidence" value="ECO:0007669"/>
    <property type="project" value="InterPro"/>
</dbReference>
<name>A0AAD9FIX2_DISEL</name>
<dbReference type="GO" id="GO:0034702">
    <property type="term" value="C:monoatomic ion channel complex"/>
    <property type="evidence" value="ECO:0007669"/>
    <property type="project" value="UniProtKB-KW"/>
</dbReference>
<evidence type="ECO:0000256" key="18">
    <source>
        <dbReference type="ARBA" id="ARBA00023303"/>
    </source>
</evidence>
<dbReference type="Gene3D" id="1.10.287.70">
    <property type="match status" value="1"/>
</dbReference>
<comment type="similarity">
    <text evidence="2">Belongs to the two pore domain potassium channel (TC 1.A.1.8) family.</text>
</comment>
<dbReference type="PANTHER" id="PTHR23048">
    <property type="entry name" value="MYOSIN LIGHT CHAIN 1, 3"/>
    <property type="match status" value="1"/>
</dbReference>
<dbReference type="PROSITE" id="PS00018">
    <property type="entry name" value="EF_HAND_1"/>
    <property type="match status" value="4"/>
</dbReference>
<dbReference type="Proteomes" id="UP001228049">
    <property type="component" value="Unassembled WGS sequence"/>
</dbReference>
<dbReference type="FunFam" id="1.10.238.10:FF:000527">
    <property type="entry name" value="Calmodulin-3"/>
    <property type="match status" value="1"/>
</dbReference>
<dbReference type="PANTHER" id="PTHR23048:SF0">
    <property type="entry name" value="CALMODULIN LIKE 3"/>
    <property type="match status" value="1"/>
</dbReference>
<comment type="subcellular location">
    <subcellularLocation>
        <location evidence="1">Cell membrane</location>
        <topology evidence="1">Multi-pass membrane protein</topology>
    </subcellularLocation>
</comment>
<comment type="similarity">
    <text evidence="3">Belongs to the calmodulin family.</text>
</comment>
<keyword evidence="12" id="KW-0106">Calcium</keyword>
<evidence type="ECO:0000256" key="15">
    <source>
        <dbReference type="ARBA" id="ARBA00022989"/>
    </source>
</evidence>